<accession>A0A7X5ZS89</accession>
<dbReference type="Proteomes" id="UP000545493">
    <property type="component" value="Unassembled WGS sequence"/>
</dbReference>
<sequence>MTTDVGTLIEKARVRAQLSQRALAEANGDLATDLVASHFR</sequence>
<protein>
    <submittedName>
        <fullName evidence="1">NACalpha-BTF3-like transcription factor</fullName>
    </submittedName>
</protein>
<evidence type="ECO:0000313" key="2">
    <source>
        <dbReference type="Proteomes" id="UP000545493"/>
    </source>
</evidence>
<dbReference type="EMBL" id="JAAOYM010000001">
    <property type="protein sequence ID" value="NIJ13704.1"/>
    <property type="molecule type" value="Genomic_DNA"/>
</dbReference>
<reference evidence="1 2" key="1">
    <citation type="submission" date="2020-03" db="EMBL/GenBank/DDBJ databases">
        <title>Sequencing the genomes of 1000 actinobacteria strains.</title>
        <authorList>
            <person name="Klenk H.-P."/>
        </authorList>
    </citation>
    <scope>NUCLEOTIDE SEQUENCE [LARGE SCALE GENOMIC DNA]</scope>
    <source>
        <strain evidence="1 2">DSM 45685</strain>
    </source>
</reference>
<name>A0A7X5ZS89_9PSEU</name>
<dbReference type="RefSeq" id="WP_279590190.1">
    <property type="nucleotide sequence ID" value="NZ_JAAOYM010000001.1"/>
</dbReference>
<organism evidence="1 2">
    <name type="scientific">Saccharomonospora amisosensis</name>
    <dbReference type="NCBI Taxonomy" id="1128677"/>
    <lineage>
        <taxon>Bacteria</taxon>
        <taxon>Bacillati</taxon>
        <taxon>Actinomycetota</taxon>
        <taxon>Actinomycetes</taxon>
        <taxon>Pseudonocardiales</taxon>
        <taxon>Pseudonocardiaceae</taxon>
        <taxon>Saccharomonospora</taxon>
    </lineage>
</organism>
<evidence type="ECO:0000313" key="1">
    <source>
        <dbReference type="EMBL" id="NIJ13704.1"/>
    </source>
</evidence>
<dbReference type="AlphaFoldDB" id="A0A7X5ZS89"/>
<gene>
    <name evidence="1" type="ORF">FHU38_004048</name>
</gene>
<proteinExistence type="predicted"/>
<comment type="caution">
    <text evidence="1">The sequence shown here is derived from an EMBL/GenBank/DDBJ whole genome shotgun (WGS) entry which is preliminary data.</text>
</comment>
<keyword evidence="2" id="KW-1185">Reference proteome</keyword>